<evidence type="ECO:0000256" key="1">
    <source>
        <dbReference type="SAM" id="MobiDB-lite"/>
    </source>
</evidence>
<feature type="region of interest" description="Disordered" evidence="1">
    <location>
        <begin position="119"/>
        <end position="138"/>
    </location>
</feature>
<sequence length="138" mass="14933">MPAELLQVDKNLQAIKAIEGAWTLPSVPDEVKLDLAGNTLMSPGSLGSLFNGLAADLDEAGRRSPFPTRFDVEGEDAPPPQVSKQTEIGLTVAGVAGFDPPQVYDIRAPQPVHKKDCFRQTRKGYPHQPRSPYVGFPP</sequence>
<dbReference type="EMBL" id="LAZR01070294">
    <property type="protein sequence ID" value="KKK42908.1"/>
    <property type="molecule type" value="Genomic_DNA"/>
</dbReference>
<evidence type="ECO:0000313" key="2">
    <source>
        <dbReference type="EMBL" id="KKK42908.1"/>
    </source>
</evidence>
<proteinExistence type="predicted"/>
<organism evidence="2">
    <name type="scientific">marine sediment metagenome</name>
    <dbReference type="NCBI Taxonomy" id="412755"/>
    <lineage>
        <taxon>unclassified sequences</taxon>
        <taxon>metagenomes</taxon>
        <taxon>ecological metagenomes</taxon>
    </lineage>
</organism>
<reference evidence="2" key="1">
    <citation type="journal article" date="2015" name="Nature">
        <title>Complex archaea that bridge the gap between prokaryotes and eukaryotes.</title>
        <authorList>
            <person name="Spang A."/>
            <person name="Saw J.H."/>
            <person name="Jorgensen S.L."/>
            <person name="Zaremba-Niedzwiedzka K."/>
            <person name="Martijn J."/>
            <person name="Lind A.E."/>
            <person name="van Eijk R."/>
            <person name="Schleper C."/>
            <person name="Guy L."/>
            <person name="Ettema T.J."/>
        </authorList>
    </citation>
    <scope>NUCLEOTIDE SEQUENCE</scope>
</reference>
<accession>A0A0F8VEK4</accession>
<gene>
    <name evidence="2" type="ORF">LCGC14_3169330</name>
</gene>
<name>A0A0F8VEK4_9ZZZZ</name>
<dbReference type="AlphaFoldDB" id="A0A0F8VEK4"/>
<comment type="caution">
    <text evidence="2">The sequence shown here is derived from an EMBL/GenBank/DDBJ whole genome shotgun (WGS) entry which is preliminary data.</text>
</comment>
<protein>
    <submittedName>
        <fullName evidence="2">Uncharacterized protein</fullName>
    </submittedName>
</protein>